<evidence type="ECO:0000313" key="3">
    <source>
        <dbReference type="EMBL" id="KAK2599602.1"/>
    </source>
</evidence>
<comment type="caution">
    <text evidence="3">The sequence shown here is derived from an EMBL/GenBank/DDBJ whole genome shotgun (WGS) entry which is preliminary data.</text>
</comment>
<sequence length="429" mass="46278">MPYNTRRKSLSLPSLGIHVPVTLAERDAARAAAAASRLSPSHSHSHSASSSSTSSMTTSPSSHSPRSPSSPADMDAQTHVSKKIKRSHAGDDAPAAKRHQSEANKLPPSPPRSRASSVEMKDAADSSSKIDLSSVNDEIVEAVIVQLQNAGNRPHIVKELVPVLMQQLKIVQQSANPSAIISSRLSTYLKRSCWNANNPCPMAKELETVHPRRTYFYLTTCPHGPLPEPTMAALAAAHARTLVTPSATSASEDADDERRRELSPSPEVDLSSPEFDDVDDDMPMPATPVGSFSGRPIPTLALPVQTQRGASPPLEKDEKEFTQTADGLQKRKLSGELLPAKSELVVQSTELDEHAKDDSLFGESKAGATPSHPPQMAFLASPAMRPAFSVNTKKEGEAEGWAKLDSLLEWDRSPETIELDELDCLLDDF</sequence>
<name>A0AAD9W0Y7_PHOAM</name>
<dbReference type="Pfam" id="PF25318">
    <property type="entry name" value="WHD_GDS1"/>
    <property type="match status" value="1"/>
</dbReference>
<gene>
    <name evidence="3" type="ORF">N8I77_011342</name>
</gene>
<dbReference type="InterPro" id="IPR057511">
    <property type="entry name" value="WH_GDS1"/>
</dbReference>
<proteinExistence type="predicted"/>
<dbReference type="EMBL" id="JAUJFL010000007">
    <property type="protein sequence ID" value="KAK2599602.1"/>
    <property type="molecule type" value="Genomic_DNA"/>
</dbReference>
<dbReference type="Proteomes" id="UP001265746">
    <property type="component" value="Unassembled WGS sequence"/>
</dbReference>
<protein>
    <recommendedName>
        <fullName evidence="2">GDS1 winged helix domain-containing protein</fullName>
    </recommendedName>
</protein>
<evidence type="ECO:0000313" key="4">
    <source>
        <dbReference type="Proteomes" id="UP001265746"/>
    </source>
</evidence>
<feature type="compositionally biased region" description="Low complexity" evidence="1">
    <location>
        <begin position="30"/>
        <end position="72"/>
    </location>
</feature>
<feature type="domain" description="GDS1 winged helix" evidence="2">
    <location>
        <begin position="131"/>
        <end position="223"/>
    </location>
</feature>
<evidence type="ECO:0000256" key="1">
    <source>
        <dbReference type="SAM" id="MobiDB-lite"/>
    </source>
</evidence>
<evidence type="ECO:0000259" key="2">
    <source>
        <dbReference type="Pfam" id="PF25318"/>
    </source>
</evidence>
<dbReference type="AlphaFoldDB" id="A0AAD9W0Y7"/>
<feature type="region of interest" description="Disordered" evidence="1">
    <location>
        <begin position="243"/>
        <end position="328"/>
    </location>
</feature>
<feature type="compositionally biased region" description="Basic and acidic residues" evidence="1">
    <location>
        <begin position="88"/>
        <end position="102"/>
    </location>
</feature>
<accession>A0AAD9W0Y7</accession>
<feature type="region of interest" description="Disordered" evidence="1">
    <location>
        <begin position="28"/>
        <end position="131"/>
    </location>
</feature>
<keyword evidence="4" id="KW-1185">Reference proteome</keyword>
<organism evidence="3 4">
    <name type="scientific">Phomopsis amygdali</name>
    <name type="common">Fusicoccum amygdali</name>
    <dbReference type="NCBI Taxonomy" id="1214568"/>
    <lineage>
        <taxon>Eukaryota</taxon>
        <taxon>Fungi</taxon>
        <taxon>Dikarya</taxon>
        <taxon>Ascomycota</taxon>
        <taxon>Pezizomycotina</taxon>
        <taxon>Sordariomycetes</taxon>
        <taxon>Sordariomycetidae</taxon>
        <taxon>Diaporthales</taxon>
        <taxon>Diaporthaceae</taxon>
        <taxon>Diaporthe</taxon>
    </lineage>
</organism>
<reference evidence="3" key="1">
    <citation type="submission" date="2023-06" db="EMBL/GenBank/DDBJ databases">
        <authorList>
            <person name="Noh H."/>
        </authorList>
    </citation>
    <scope>NUCLEOTIDE SEQUENCE</scope>
    <source>
        <strain evidence="3">DUCC20226</strain>
    </source>
</reference>